<dbReference type="CDD" id="cd14686">
    <property type="entry name" value="bZIP"/>
    <property type="match status" value="1"/>
</dbReference>
<accession>A0A2C5YJ23</accession>
<dbReference type="AlphaFoldDB" id="A0A2C5YJ23"/>
<dbReference type="EMBL" id="NJES01000894">
    <property type="protein sequence ID" value="PHH68747.1"/>
    <property type="molecule type" value="Genomic_DNA"/>
</dbReference>
<feature type="compositionally biased region" description="Polar residues" evidence="1">
    <location>
        <begin position="383"/>
        <end position="413"/>
    </location>
</feature>
<dbReference type="PROSITE" id="PS00036">
    <property type="entry name" value="BZIP_BASIC"/>
    <property type="match status" value="1"/>
</dbReference>
<reference evidence="3 4" key="1">
    <citation type="submission" date="2017-06" db="EMBL/GenBank/DDBJ databases">
        <title>Ant-infecting Ophiocordyceps genomes reveal a high diversity of potential behavioral manipulation genes and a possible major role for enterotoxins.</title>
        <authorList>
            <person name="De Bekker C."/>
            <person name="Evans H.C."/>
            <person name="Brachmann A."/>
            <person name="Hughes D.P."/>
        </authorList>
    </citation>
    <scope>NUCLEOTIDE SEQUENCE [LARGE SCALE GENOMIC DNA]</scope>
    <source>
        <strain evidence="3 4">Map16</strain>
    </source>
</reference>
<protein>
    <recommendedName>
        <fullName evidence="2">BZIP domain-containing protein</fullName>
    </recommendedName>
</protein>
<feature type="compositionally biased region" description="Basic and acidic residues" evidence="1">
    <location>
        <begin position="182"/>
        <end position="194"/>
    </location>
</feature>
<proteinExistence type="predicted"/>
<feature type="region of interest" description="Disordered" evidence="1">
    <location>
        <begin position="109"/>
        <end position="261"/>
    </location>
</feature>
<dbReference type="GO" id="GO:0003700">
    <property type="term" value="F:DNA-binding transcription factor activity"/>
    <property type="evidence" value="ECO:0007669"/>
    <property type="project" value="InterPro"/>
</dbReference>
<dbReference type="InterPro" id="IPR004827">
    <property type="entry name" value="bZIP"/>
</dbReference>
<feature type="region of interest" description="Disordered" evidence="1">
    <location>
        <begin position="1"/>
        <end position="95"/>
    </location>
</feature>
<sequence>MSQRGVPPHPASRRSSGSPAKDEERWSRQQVSRSSGGDARGAAAGMALAEAPGRTQQHLHPRTLGVHNILNPASEGLGPLSPRRREGEPMLAGHTSFPLFGGARAFYPAQTGGLGSHPAGSNTLVPLGRPSTAGRDYPFSAPSTSRETSSPKLPRGPGSSQQHSEGEMRVPALASASSPAKRPYDMDGPEEARPRSGHHQVPPGRGMGAIPPLATSPRAPAAATLLGRPHSLHVPRHLPAAASPSRPLSVVPGGGGDNTTAWSEVYLRSSIGGGEGQQAYMALPGSTPIPVQVDFSQASKKADEKRQRNAKASTRHRRKRKMQQEDKDRQLQVLKDERQQQREDMDDVRRQRDFYREDRNRLRDLVARTPGIQHHAQGPPSPSTRSPASQPERSPGQQSDVATPTQGYASDPSSADRPVQRRRTDEFTGAALAPLGGGTPAYGAPQRPASASAGGVDRLPPLRSMEGAPQGPGPGQEQDPRTGQWRPLQSRNFETRWATAGRRGGFEGAGSQGNSQWL</sequence>
<evidence type="ECO:0000259" key="2">
    <source>
        <dbReference type="PROSITE" id="PS00036"/>
    </source>
</evidence>
<comment type="caution">
    <text evidence="3">The sequence shown here is derived from an EMBL/GenBank/DDBJ whole genome shotgun (WGS) entry which is preliminary data.</text>
</comment>
<evidence type="ECO:0000313" key="3">
    <source>
        <dbReference type="EMBL" id="PHH68747.1"/>
    </source>
</evidence>
<evidence type="ECO:0000256" key="1">
    <source>
        <dbReference type="SAM" id="MobiDB-lite"/>
    </source>
</evidence>
<feature type="compositionally biased region" description="Low complexity" evidence="1">
    <location>
        <begin position="36"/>
        <end position="53"/>
    </location>
</feature>
<organism evidence="3 4">
    <name type="scientific">Ophiocordyceps camponoti-rufipedis</name>
    <dbReference type="NCBI Taxonomy" id="2004952"/>
    <lineage>
        <taxon>Eukaryota</taxon>
        <taxon>Fungi</taxon>
        <taxon>Dikarya</taxon>
        <taxon>Ascomycota</taxon>
        <taxon>Pezizomycotina</taxon>
        <taxon>Sordariomycetes</taxon>
        <taxon>Hypocreomycetidae</taxon>
        <taxon>Hypocreales</taxon>
        <taxon>Ophiocordycipitaceae</taxon>
        <taxon>Ophiocordyceps</taxon>
    </lineage>
</organism>
<evidence type="ECO:0000313" key="4">
    <source>
        <dbReference type="Proteomes" id="UP000226431"/>
    </source>
</evidence>
<feature type="domain" description="BZIP" evidence="2">
    <location>
        <begin position="305"/>
        <end position="319"/>
    </location>
</feature>
<feature type="region of interest" description="Disordered" evidence="1">
    <location>
        <begin position="295"/>
        <end position="518"/>
    </location>
</feature>
<dbReference type="Proteomes" id="UP000226431">
    <property type="component" value="Unassembled WGS sequence"/>
</dbReference>
<dbReference type="STRING" id="2004952.A0A2C5YJ23"/>
<feature type="compositionally biased region" description="Polar residues" evidence="1">
    <location>
        <begin position="141"/>
        <end position="151"/>
    </location>
</feature>
<feature type="compositionally biased region" description="Gly residues" evidence="1">
    <location>
        <begin position="502"/>
        <end position="511"/>
    </location>
</feature>
<feature type="compositionally biased region" description="Basic and acidic residues" evidence="1">
    <location>
        <begin position="322"/>
        <end position="366"/>
    </location>
</feature>
<gene>
    <name evidence="3" type="ORF">CDD80_7277</name>
</gene>
<name>A0A2C5YJ23_9HYPO</name>
<dbReference type="OrthoDB" id="2247093at2759"/>
<keyword evidence="4" id="KW-1185">Reference proteome</keyword>